<feature type="domain" description="UspA" evidence="4">
    <location>
        <begin position="203"/>
        <end position="285"/>
    </location>
</feature>
<evidence type="ECO:0000256" key="1">
    <source>
        <dbReference type="ARBA" id="ARBA00008791"/>
    </source>
</evidence>
<evidence type="ECO:0000259" key="4">
    <source>
        <dbReference type="Pfam" id="PF00582"/>
    </source>
</evidence>
<dbReference type="RefSeq" id="WP_321548942.1">
    <property type="nucleotide sequence ID" value="NZ_JAXIVS010000010.1"/>
</dbReference>
<dbReference type="PANTHER" id="PTHR46268">
    <property type="entry name" value="STRESS RESPONSE PROTEIN NHAX"/>
    <property type="match status" value="1"/>
</dbReference>
<name>A0ABU5HAE7_9BACT</name>
<dbReference type="InterPro" id="IPR006016">
    <property type="entry name" value="UspA"/>
</dbReference>
<dbReference type="CDD" id="cd00293">
    <property type="entry name" value="USP-like"/>
    <property type="match status" value="3"/>
</dbReference>
<gene>
    <name evidence="5" type="ORF">SYV04_27745</name>
</gene>
<evidence type="ECO:0000256" key="2">
    <source>
        <dbReference type="ARBA" id="ARBA00022741"/>
    </source>
</evidence>
<dbReference type="PRINTS" id="PR01438">
    <property type="entry name" value="UNVRSLSTRESS"/>
</dbReference>
<dbReference type="InterPro" id="IPR014729">
    <property type="entry name" value="Rossmann-like_a/b/a_fold"/>
</dbReference>
<feature type="domain" description="UspA" evidence="4">
    <location>
        <begin position="301"/>
        <end position="426"/>
    </location>
</feature>
<dbReference type="EMBL" id="JAXIVS010000010">
    <property type="protein sequence ID" value="MDY7230221.1"/>
    <property type="molecule type" value="Genomic_DNA"/>
</dbReference>
<dbReference type="Proteomes" id="UP001291309">
    <property type="component" value="Unassembled WGS sequence"/>
</dbReference>
<comment type="similarity">
    <text evidence="1">Belongs to the universal stress protein A family.</text>
</comment>
<reference evidence="5 6" key="1">
    <citation type="submission" date="2023-12" db="EMBL/GenBank/DDBJ databases">
        <title>the genome sequence of Hyalangium sp. s54d21.</title>
        <authorList>
            <person name="Zhang X."/>
        </authorList>
    </citation>
    <scope>NUCLEOTIDE SEQUENCE [LARGE SCALE GENOMIC DNA]</scope>
    <source>
        <strain evidence="6">s54d21</strain>
    </source>
</reference>
<dbReference type="Pfam" id="PF00582">
    <property type="entry name" value="Usp"/>
    <property type="match status" value="3"/>
</dbReference>
<keyword evidence="6" id="KW-1185">Reference proteome</keyword>
<protein>
    <submittedName>
        <fullName evidence="5">Universal stress protein</fullName>
    </submittedName>
</protein>
<dbReference type="PANTHER" id="PTHR46268:SF27">
    <property type="entry name" value="UNIVERSAL STRESS PROTEIN RV2623"/>
    <property type="match status" value="1"/>
</dbReference>
<dbReference type="Gene3D" id="3.40.50.620">
    <property type="entry name" value="HUPs"/>
    <property type="match status" value="3"/>
</dbReference>
<evidence type="ECO:0000313" key="6">
    <source>
        <dbReference type="Proteomes" id="UP001291309"/>
    </source>
</evidence>
<accession>A0ABU5HAE7</accession>
<dbReference type="InterPro" id="IPR006015">
    <property type="entry name" value="Universal_stress_UspA"/>
</dbReference>
<comment type="caution">
    <text evidence="5">The sequence shown here is derived from an EMBL/GenBank/DDBJ whole genome shotgun (WGS) entry which is preliminary data.</text>
</comment>
<organism evidence="5 6">
    <name type="scientific">Hyalangium rubrum</name>
    <dbReference type="NCBI Taxonomy" id="3103134"/>
    <lineage>
        <taxon>Bacteria</taxon>
        <taxon>Pseudomonadati</taxon>
        <taxon>Myxococcota</taxon>
        <taxon>Myxococcia</taxon>
        <taxon>Myxococcales</taxon>
        <taxon>Cystobacterineae</taxon>
        <taxon>Archangiaceae</taxon>
        <taxon>Hyalangium</taxon>
    </lineage>
</organism>
<keyword evidence="3" id="KW-0067">ATP-binding</keyword>
<keyword evidence="2" id="KW-0547">Nucleotide-binding</keyword>
<feature type="domain" description="UspA" evidence="4">
    <location>
        <begin position="2"/>
        <end position="129"/>
    </location>
</feature>
<evidence type="ECO:0000256" key="3">
    <source>
        <dbReference type="ARBA" id="ARBA00022840"/>
    </source>
</evidence>
<evidence type="ECO:0000313" key="5">
    <source>
        <dbReference type="EMBL" id="MDY7230221.1"/>
    </source>
</evidence>
<sequence length="429" mass="45772">MPIVCATNFSHAAHTACESAALLARKLGEPLWLVHVLPAESARAFGKPLMEAAEGALGDEARRLEKLGAKVERALLTGEPAAALQEFAAKQGARLVVTATPSHENPFLGMGGTLDRLAQSLATPLLVARDVAPLEAWVRGQRPLKVMLGVDRSLPFEAARDWVKALRKVGPVELVGGRVFWAQEEAMRLGLEQPLGFGEVTPSLRQALEREAAVLLEPLAEDGKPVRVRVEVGVGRIADHLVALAAEEQVDLLVVGTHQRQALGKLWSVSHHALRLAKMSVVSVPVKAAVHGAEVELPHVRSVLVTTDFSELADRAIAYACALVPPNGTVHLLHVAQHATPEQLVALRQQLEQRVPRAAAQRGCQVQLEVAVGANVAGTILQAAERHGVDIICMGTRGRTGVARAVMGSVAQEVMARGERPVLMVRAPA</sequence>
<proteinExistence type="inferred from homology"/>
<dbReference type="SUPFAM" id="SSF52402">
    <property type="entry name" value="Adenine nucleotide alpha hydrolases-like"/>
    <property type="match status" value="3"/>
</dbReference>